<accession>A0A0R2ALH4</accession>
<dbReference type="CDD" id="cd11333">
    <property type="entry name" value="AmyAc_SI_OligoGlu_DGase"/>
    <property type="match status" value="1"/>
</dbReference>
<keyword evidence="6" id="KW-1185">Reference proteome</keyword>
<evidence type="ECO:0000313" key="6">
    <source>
        <dbReference type="Proteomes" id="UP000052012"/>
    </source>
</evidence>
<keyword evidence="3" id="KW-0326">Glycosidase</keyword>
<dbReference type="EMBL" id="AYYQ01000036">
    <property type="protein sequence ID" value="KRM67535.1"/>
    <property type="molecule type" value="Genomic_DNA"/>
</dbReference>
<dbReference type="Gene3D" id="3.20.20.80">
    <property type="entry name" value="Glycosidases"/>
    <property type="match status" value="1"/>
</dbReference>
<dbReference type="PATRIC" id="fig|1423781.4.peg.704"/>
<dbReference type="Pfam" id="PF00128">
    <property type="entry name" value="Alpha-amylase"/>
    <property type="match status" value="1"/>
</dbReference>
<dbReference type="FunFam" id="3.90.400.10:FF:000002">
    <property type="entry name" value="Sucrose isomerase"/>
    <property type="match status" value="1"/>
</dbReference>
<protein>
    <submittedName>
        <fullName evidence="5">Alpha-glucosidase</fullName>
    </submittedName>
</protein>
<evidence type="ECO:0000256" key="2">
    <source>
        <dbReference type="ARBA" id="ARBA00022801"/>
    </source>
</evidence>
<dbReference type="AlphaFoldDB" id="A0A0R2ALH4"/>
<gene>
    <name evidence="5" type="ORF">FD06_GL000686</name>
</gene>
<dbReference type="InterPro" id="IPR017853">
    <property type="entry name" value="GH"/>
</dbReference>
<dbReference type="Gene3D" id="3.90.400.10">
    <property type="entry name" value="Oligo-1,6-glucosidase, Domain 2"/>
    <property type="match status" value="1"/>
</dbReference>
<dbReference type="InterPro" id="IPR006047">
    <property type="entry name" value="GH13_cat_dom"/>
</dbReference>
<dbReference type="FunFam" id="3.20.20.80:FF:000064">
    <property type="entry name" value="Oligo-1,6-glucosidase"/>
    <property type="match status" value="2"/>
</dbReference>
<dbReference type="PANTHER" id="PTHR10357:SF179">
    <property type="entry name" value="NEUTRAL AND BASIC AMINO ACID TRANSPORT PROTEIN RBAT"/>
    <property type="match status" value="1"/>
</dbReference>
<dbReference type="GO" id="GO:0009313">
    <property type="term" value="P:oligosaccharide catabolic process"/>
    <property type="evidence" value="ECO:0007669"/>
    <property type="project" value="TreeGrafter"/>
</dbReference>
<evidence type="ECO:0000256" key="1">
    <source>
        <dbReference type="ARBA" id="ARBA00008061"/>
    </source>
</evidence>
<evidence type="ECO:0000313" key="5">
    <source>
        <dbReference type="EMBL" id="KRM67535.1"/>
    </source>
</evidence>
<organism evidence="5 6">
    <name type="scientific">Apilactobacillus ozensis DSM 23829 = JCM 17196</name>
    <dbReference type="NCBI Taxonomy" id="1423781"/>
    <lineage>
        <taxon>Bacteria</taxon>
        <taxon>Bacillati</taxon>
        <taxon>Bacillota</taxon>
        <taxon>Bacilli</taxon>
        <taxon>Lactobacillales</taxon>
        <taxon>Lactobacillaceae</taxon>
        <taxon>Apilactobacillus</taxon>
    </lineage>
</organism>
<keyword evidence="2" id="KW-0378">Hydrolase</keyword>
<proteinExistence type="inferred from homology"/>
<dbReference type="PANTHER" id="PTHR10357">
    <property type="entry name" value="ALPHA-AMYLASE FAMILY MEMBER"/>
    <property type="match status" value="1"/>
</dbReference>
<dbReference type="RefSeq" id="WP_056966996.1">
    <property type="nucleotide sequence ID" value="NZ_AYYQ01000036.1"/>
</dbReference>
<reference evidence="5 6" key="1">
    <citation type="journal article" date="2015" name="Genome Announc.">
        <title>Expanding the biotechnology potential of lactobacilli through comparative genomics of 213 strains and associated genera.</title>
        <authorList>
            <person name="Sun Z."/>
            <person name="Harris H.M."/>
            <person name="McCann A."/>
            <person name="Guo C."/>
            <person name="Argimon S."/>
            <person name="Zhang W."/>
            <person name="Yang X."/>
            <person name="Jeffery I.B."/>
            <person name="Cooney J.C."/>
            <person name="Kagawa T.F."/>
            <person name="Liu W."/>
            <person name="Song Y."/>
            <person name="Salvetti E."/>
            <person name="Wrobel A."/>
            <person name="Rasinkangas P."/>
            <person name="Parkhill J."/>
            <person name="Rea M.C."/>
            <person name="O'Sullivan O."/>
            <person name="Ritari J."/>
            <person name="Douillard F.P."/>
            <person name="Paul Ross R."/>
            <person name="Yang R."/>
            <person name="Briner A.E."/>
            <person name="Felis G.E."/>
            <person name="de Vos W.M."/>
            <person name="Barrangou R."/>
            <person name="Klaenhammer T.R."/>
            <person name="Caufield P.W."/>
            <person name="Cui Y."/>
            <person name="Zhang H."/>
            <person name="O'Toole P.W."/>
        </authorList>
    </citation>
    <scope>NUCLEOTIDE SEQUENCE [LARGE SCALE GENOMIC DNA]</scope>
    <source>
        <strain evidence="5 6">DSM 23829</strain>
    </source>
</reference>
<comment type="similarity">
    <text evidence="1">Belongs to the glycosyl hydrolase 13 family.</text>
</comment>
<dbReference type="Proteomes" id="UP000052012">
    <property type="component" value="Unassembled WGS sequence"/>
</dbReference>
<dbReference type="STRING" id="1423781.FD06_GL000686"/>
<dbReference type="InterPro" id="IPR045857">
    <property type="entry name" value="O16G_dom_2"/>
</dbReference>
<dbReference type="SMART" id="SM00642">
    <property type="entry name" value="Aamy"/>
    <property type="match status" value="1"/>
</dbReference>
<dbReference type="GO" id="GO:0004556">
    <property type="term" value="F:alpha-amylase activity"/>
    <property type="evidence" value="ECO:0007669"/>
    <property type="project" value="TreeGrafter"/>
</dbReference>
<dbReference type="OrthoDB" id="9805159at2"/>
<comment type="caution">
    <text evidence="5">The sequence shown here is derived from an EMBL/GenBank/DDBJ whole genome shotgun (WGS) entry which is preliminary data.</text>
</comment>
<dbReference type="SUPFAM" id="SSF51445">
    <property type="entry name" value="(Trans)glycosidases"/>
    <property type="match status" value="1"/>
</dbReference>
<feature type="domain" description="Glycosyl hydrolase family 13 catalytic" evidence="4">
    <location>
        <begin position="14"/>
        <end position="424"/>
    </location>
</feature>
<sequence>MENRNWWKNDVFYQIYPRSFKDSNGDGIGDLQGIISKLDYIKSLHVDDIWLSPIYKSPMIDMGYDIADYQKIDPIFGTMEDFDELLLKAKRLNINIIMDLVVNHTSDQHKWFKEAISNPKSKYRDYYIFKQTKDGKAPNNWRSIFGGSTWEPVPNEPGTFYFHTFAKQQPDLNWENPKLRREIYKMINWWLDKGIGGFRIDAITHIKKDLDWANISPDADDGLGSVVRKGRNRPGVNDLLDDLYSNTFARHNAVTIGEAYGLKATDLPKFVGPNGYFSMVFDFSYMNIDVKDVDEWFRGQPKWSIDDLKRTIFNSQKSIKQANGWYANVLENHDQPRVLSKLIKNKDEQNPKSSQALGLMYFFLPGTPFIYQGQELGIKNFHRNSINDFNDISSINNYHLAIENGIDKTKALNIVNQKSRDNARTPMQWDDSKFGGFSENTPWLKMGNDRENIDEQNEDTLENSVLNFYRKMISVHHEKGVSKLITEGTFTEIKEVPEDVIAYKLTNIEHCITILVNLSNTEQTLKHSFEGLEKLNNYSDVAKRNNTLLPYQAIMIYK</sequence>
<name>A0A0R2ALH4_9LACO</name>
<evidence type="ECO:0000256" key="3">
    <source>
        <dbReference type="ARBA" id="ARBA00023295"/>
    </source>
</evidence>
<evidence type="ECO:0000259" key="4">
    <source>
        <dbReference type="SMART" id="SM00642"/>
    </source>
</evidence>